<organism evidence="1 2">
    <name type="scientific">Colletotrichum gloeosporioides (strain Cg-14)</name>
    <name type="common">Anthracnose fungus</name>
    <name type="synonym">Glomerella cingulata</name>
    <dbReference type="NCBI Taxonomy" id="1237896"/>
    <lineage>
        <taxon>Eukaryota</taxon>
        <taxon>Fungi</taxon>
        <taxon>Dikarya</taxon>
        <taxon>Ascomycota</taxon>
        <taxon>Pezizomycotina</taxon>
        <taxon>Sordariomycetes</taxon>
        <taxon>Hypocreomycetidae</taxon>
        <taxon>Glomerellales</taxon>
        <taxon>Glomerellaceae</taxon>
        <taxon>Colletotrichum</taxon>
        <taxon>Colletotrichum gloeosporioides species complex</taxon>
    </lineage>
</organism>
<dbReference type="AlphaFoldDB" id="T0KBW6"/>
<dbReference type="HOGENOM" id="CLU_3106220_0_0_1"/>
<dbReference type="Proteomes" id="UP000015530">
    <property type="component" value="Unassembled WGS sequence"/>
</dbReference>
<reference evidence="2" key="1">
    <citation type="journal article" date="2013" name="Mol. Plant Microbe Interact.">
        <title>Global aspects of pacC regulation of pathogenicity genes in Colletotrichum gloeosporioides as revealed by transcriptome analysis.</title>
        <authorList>
            <person name="Alkan N."/>
            <person name="Meng X."/>
            <person name="Friedlander G."/>
            <person name="Reuveni E."/>
            <person name="Sukno S."/>
            <person name="Sherman A."/>
            <person name="Thon M."/>
            <person name="Fluhr R."/>
            <person name="Prusky D."/>
        </authorList>
    </citation>
    <scope>NUCLEOTIDE SEQUENCE [LARGE SCALE GENOMIC DNA]</scope>
    <source>
        <strain evidence="2">Cg-14</strain>
    </source>
</reference>
<accession>T0KBW6</accession>
<gene>
    <name evidence="1" type="ORF">CGLO_07450</name>
</gene>
<proteinExistence type="predicted"/>
<name>T0KBW6_COLGC</name>
<dbReference type="EMBL" id="AMYD01001495">
    <property type="protein sequence ID" value="EQB52887.1"/>
    <property type="molecule type" value="Genomic_DNA"/>
</dbReference>
<protein>
    <submittedName>
        <fullName evidence="1">Uncharacterized protein</fullName>
    </submittedName>
</protein>
<sequence length="51" mass="5504">MKRACDRALGTERPPASAYPASLNLRPVAEWAAAECADVKKELAQAQFFPG</sequence>
<comment type="caution">
    <text evidence="1">The sequence shown here is derived from an EMBL/GenBank/DDBJ whole genome shotgun (WGS) entry which is preliminary data.</text>
</comment>
<evidence type="ECO:0000313" key="1">
    <source>
        <dbReference type="EMBL" id="EQB52887.1"/>
    </source>
</evidence>
<evidence type="ECO:0000313" key="2">
    <source>
        <dbReference type="Proteomes" id="UP000015530"/>
    </source>
</evidence>